<dbReference type="GO" id="GO:0044272">
    <property type="term" value="P:sulfur compound biosynthetic process"/>
    <property type="evidence" value="ECO:0007669"/>
    <property type="project" value="UniProtKB-ARBA"/>
</dbReference>
<keyword evidence="7" id="KW-0408">Iron</keyword>
<dbReference type="InterPro" id="IPR011896">
    <property type="entry name" value="OFOB"/>
</dbReference>
<accession>A0A147JV08</accession>
<keyword evidence="9" id="KW-0786">Thiamine pyrophosphate</keyword>
<dbReference type="GO" id="GO:0046872">
    <property type="term" value="F:metal ion binding"/>
    <property type="evidence" value="ECO:0007669"/>
    <property type="project" value="UniProtKB-KW"/>
</dbReference>
<dbReference type="Proteomes" id="UP000074294">
    <property type="component" value="Unassembled WGS sequence"/>
</dbReference>
<comment type="cofactor">
    <cofactor evidence="2">
        <name>thiamine diphosphate</name>
        <dbReference type="ChEBI" id="CHEBI:58937"/>
    </cofactor>
</comment>
<gene>
    <name evidence="12" type="ORF">APZ16_01670</name>
</gene>
<dbReference type="STRING" id="1776334.APZ16_01670"/>
<evidence type="ECO:0000313" key="12">
    <source>
        <dbReference type="EMBL" id="KUO40356.1"/>
    </source>
</evidence>
<dbReference type="PANTHER" id="PTHR48084:SF4">
    <property type="entry name" value="2-OXOGLUTARATE OXIDOREDUCTASE SUBUNIT KORB"/>
    <property type="match status" value="1"/>
</dbReference>
<keyword evidence="6" id="KW-0560">Oxidoreductase</keyword>
<proteinExistence type="predicted"/>
<dbReference type="Pfam" id="PF02775">
    <property type="entry name" value="TPP_enzyme_C"/>
    <property type="match status" value="1"/>
</dbReference>
<comment type="caution">
    <text evidence="12">The sequence shown here is derived from an EMBL/GenBank/DDBJ whole genome shotgun (WGS) entry which is preliminary data.</text>
</comment>
<evidence type="ECO:0000256" key="8">
    <source>
        <dbReference type="ARBA" id="ARBA00023014"/>
    </source>
</evidence>
<evidence type="ECO:0000256" key="5">
    <source>
        <dbReference type="ARBA" id="ARBA00022842"/>
    </source>
</evidence>
<dbReference type="CDD" id="cd03375">
    <property type="entry name" value="TPP_OGFOR"/>
    <property type="match status" value="1"/>
</dbReference>
<evidence type="ECO:0000256" key="9">
    <source>
        <dbReference type="ARBA" id="ARBA00023052"/>
    </source>
</evidence>
<comment type="cofactor">
    <cofactor evidence="3">
        <name>[4Fe-4S] cluster</name>
        <dbReference type="ChEBI" id="CHEBI:49883"/>
    </cofactor>
</comment>
<keyword evidence="8" id="KW-0411">Iron-sulfur</keyword>
<dbReference type="PANTHER" id="PTHR48084">
    <property type="entry name" value="2-OXOGLUTARATE OXIDOREDUCTASE SUBUNIT KORB-RELATED"/>
    <property type="match status" value="1"/>
</dbReference>
<dbReference type="InterPro" id="IPR011766">
    <property type="entry name" value="TPP_enzyme_TPP-bd"/>
</dbReference>
<name>A0A147JV08_HADYE</name>
<organism evidence="12 13">
    <name type="scientific">Hadarchaeum yellowstonense</name>
    <dbReference type="NCBI Taxonomy" id="1776334"/>
    <lineage>
        <taxon>Archaea</taxon>
        <taxon>Methanobacteriati</taxon>
        <taxon>Candidatus Hadarchaeota</taxon>
        <taxon>Candidatus Hadarchaeia</taxon>
        <taxon>Candidatus Hadarchaeales</taxon>
        <taxon>Candidatus Hadarchaeaceae</taxon>
        <taxon>Candidatus Hadarchaeum</taxon>
    </lineage>
</organism>
<evidence type="ECO:0000259" key="10">
    <source>
        <dbReference type="Pfam" id="PF02775"/>
    </source>
</evidence>
<evidence type="ECO:0008006" key="14">
    <source>
        <dbReference type="Google" id="ProtNLM"/>
    </source>
</evidence>
<keyword evidence="5" id="KW-0460">Magnesium</keyword>
<evidence type="ECO:0000256" key="6">
    <source>
        <dbReference type="ARBA" id="ARBA00023002"/>
    </source>
</evidence>
<evidence type="ECO:0000256" key="1">
    <source>
        <dbReference type="ARBA" id="ARBA00001946"/>
    </source>
</evidence>
<dbReference type="GO" id="GO:0006082">
    <property type="term" value="P:organic acid metabolic process"/>
    <property type="evidence" value="ECO:0007669"/>
    <property type="project" value="UniProtKB-ARBA"/>
</dbReference>
<dbReference type="Gene3D" id="3.40.50.970">
    <property type="match status" value="1"/>
</dbReference>
<protein>
    <recommendedName>
        <fullName evidence="14">2-oxoglutarate synthase</fullName>
    </recommendedName>
</protein>
<evidence type="ECO:0000313" key="13">
    <source>
        <dbReference type="Proteomes" id="UP000074294"/>
    </source>
</evidence>
<dbReference type="GO" id="GO:0051536">
    <property type="term" value="F:iron-sulfur cluster binding"/>
    <property type="evidence" value="ECO:0007669"/>
    <property type="project" value="UniProtKB-KW"/>
</dbReference>
<dbReference type="InterPro" id="IPR051457">
    <property type="entry name" value="2-oxoacid:Fd_oxidoreductase"/>
</dbReference>
<dbReference type="AlphaFoldDB" id="A0A147JV08"/>
<feature type="domain" description="Thiamine pyrophosphate enzyme TPP-binding" evidence="10">
    <location>
        <begin position="49"/>
        <end position="196"/>
    </location>
</feature>
<comment type="cofactor">
    <cofactor evidence="1">
        <name>Mg(2+)</name>
        <dbReference type="ChEBI" id="CHEBI:18420"/>
    </cofactor>
</comment>
<keyword evidence="4" id="KW-0479">Metal-binding</keyword>
<dbReference type="SUPFAM" id="SSF52518">
    <property type="entry name" value="Thiamin diphosphate-binding fold (THDP-binding)"/>
    <property type="match status" value="1"/>
</dbReference>
<evidence type="ECO:0000256" key="2">
    <source>
        <dbReference type="ARBA" id="ARBA00001964"/>
    </source>
</evidence>
<dbReference type="GO" id="GO:0045333">
    <property type="term" value="P:cellular respiration"/>
    <property type="evidence" value="ECO:0007669"/>
    <property type="project" value="UniProtKB-ARBA"/>
</dbReference>
<evidence type="ECO:0000256" key="7">
    <source>
        <dbReference type="ARBA" id="ARBA00023004"/>
    </source>
</evidence>
<reference evidence="12 13" key="1">
    <citation type="journal article" date="2016" name="Nat. Microbiol.">
        <title>Genomic inference of the metabolism of cosmopolitan subsurface Archaea, Hadesarchaea.</title>
        <authorList>
            <person name="Baker B.J."/>
            <person name="Saw J.H."/>
            <person name="Lind A.E."/>
            <person name="Lazar C.S."/>
            <person name="Hinrichs K.-U."/>
            <person name="Teske A.P."/>
            <person name="Ettema T.J."/>
        </authorList>
    </citation>
    <scope>NUCLEOTIDE SEQUENCE [LARGE SCALE GENOMIC DNA]</scope>
</reference>
<dbReference type="InterPro" id="IPR029061">
    <property type="entry name" value="THDP-binding"/>
</dbReference>
<dbReference type="GO" id="GO:0030976">
    <property type="term" value="F:thiamine pyrophosphate binding"/>
    <property type="evidence" value="ECO:0007669"/>
    <property type="project" value="InterPro"/>
</dbReference>
<evidence type="ECO:0000256" key="4">
    <source>
        <dbReference type="ARBA" id="ARBA00022723"/>
    </source>
</evidence>
<dbReference type="NCBIfam" id="TIGR02177">
    <property type="entry name" value="PorB_KorB"/>
    <property type="match status" value="1"/>
</dbReference>
<sequence>MRDFDSPAKNTWCPGCNNFGILAAVKQVLAELVNSGEARPEEIVILSGVGCHGKISDYIRVNSFYCLHGRTVPPAMGIKVANQRLKIIAFSGDGDAYAEGISHVVHAARRNLNMTLVVHDNEVFALTTSQVTPTTKRGFRTKSAPKGSFEAPLNPLHLMLSCGATFVARGFSGDPRHLRSILMEAVRHRGFSFIDVIQECVTFNPIKEKYLPKIYDLNKEGHDVTNFSAAWERASEVERIPIGIFYRVERETYEKQLLGERILAEEKPIPSIKKALQEFI</sequence>
<dbReference type="InterPro" id="IPR032686">
    <property type="entry name" value="PFO_beta_C"/>
</dbReference>
<dbReference type="GO" id="GO:0016625">
    <property type="term" value="F:oxidoreductase activity, acting on the aldehyde or oxo group of donors, iron-sulfur protein as acceptor"/>
    <property type="evidence" value="ECO:0007669"/>
    <property type="project" value="UniProtKB-ARBA"/>
</dbReference>
<evidence type="ECO:0000256" key="3">
    <source>
        <dbReference type="ARBA" id="ARBA00001966"/>
    </source>
</evidence>
<feature type="domain" description="Pyruvate ferredoxin oxidoreductase beta subunit C-terminal" evidence="11">
    <location>
        <begin position="200"/>
        <end position="257"/>
    </location>
</feature>
<dbReference type="EMBL" id="LQMQ01000043">
    <property type="protein sequence ID" value="KUO40356.1"/>
    <property type="molecule type" value="Genomic_DNA"/>
</dbReference>
<evidence type="ECO:0000259" key="11">
    <source>
        <dbReference type="Pfam" id="PF12367"/>
    </source>
</evidence>
<dbReference type="Pfam" id="PF12367">
    <property type="entry name" value="PFO_beta_C"/>
    <property type="match status" value="1"/>
</dbReference>